<dbReference type="Pfam" id="PF00392">
    <property type="entry name" value="GntR"/>
    <property type="match status" value="1"/>
</dbReference>
<dbReference type="EMBL" id="JAKVPQ010000007">
    <property type="protein sequence ID" value="MCH4285425.1"/>
    <property type="molecule type" value="Genomic_DNA"/>
</dbReference>
<accession>A0ABS9R6Z9</accession>
<dbReference type="PANTHER" id="PTHR38445:SF6">
    <property type="entry name" value="GNTR-FAMILY TRANSCRIPTIONAL REGULATOR"/>
    <property type="match status" value="1"/>
</dbReference>
<dbReference type="PRINTS" id="PR00035">
    <property type="entry name" value="HTHGNTR"/>
</dbReference>
<evidence type="ECO:0000313" key="6">
    <source>
        <dbReference type="Proteomes" id="UP001202402"/>
    </source>
</evidence>
<dbReference type="InterPro" id="IPR036390">
    <property type="entry name" value="WH_DNA-bd_sf"/>
</dbReference>
<proteinExistence type="predicted"/>
<protein>
    <submittedName>
        <fullName evidence="5">GntR family transcriptional regulator</fullName>
    </submittedName>
</protein>
<dbReference type="Gene3D" id="1.10.10.10">
    <property type="entry name" value="Winged helix-like DNA-binding domain superfamily/Winged helix DNA-binding domain"/>
    <property type="match status" value="1"/>
</dbReference>
<keyword evidence="3" id="KW-0804">Transcription</keyword>
<evidence type="ECO:0000256" key="3">
    <source>
        <dbReference type="ARBA" id="ARBA00023163"/>
    </source>
</evidence>
<dbReference type="PROSITE" id="PS50949">
    <property type="entry name" value="HTH_GNTR"/>
    <property type="match status" value="1"/>
</dbReference>
<keyword evidence="6" id="KW-1185">Reference proteome</keyword>
<sequence>MMISFHSMELHKKEPVYIQICRYMKQRILMNEIKDHEELPSRRELATQLSINPNTVQKAYKMLEEEGIIRTISNVKSVIVVNDEIINQIRNEFVESDIKEFIQNCKNSGMNFQQVIALLTKYWED</sequence>
<evidence type="ECO:0000256" key="1">
    <source>
        <dbReference type="ARBA" id="ARBA00023015"/>
    </source>
</evidence>
<dbReference type="InterPro" id="IPR000524">
    <property type="entry name" value="Tscrpt_reg_HTH_GntR"/>
</dbReference>
<dbReference type="CDD" id="cd07377">
    <property type="entry name" value="WHTH_GntR"/>
    <property type="match status" value="1"/>
</dbReference>
<comment type="caution">
    <text evidence="5">The sequence shown here is derived from an EMBL/GenBank/DDBJ whole genome shotgun (WGS) entry which is preliminary data.</text>
</comment>
<organism evidence="5 6">
    <name type="scientific">Amedibacillus hominis</name>
    <dbReference type="NCBI Taxonomy" id="2897776"/>
    <lineage>
        <taxon>Bacteria</taxon>
        <taxon>Bacillati</taxon>
        <taxon>Bacillota</taxon>
        <taxon>Erysipelotrichia</taxon>
        <taxon>Erysipelotrichales</taxon>
        <taxon>Erysipelotrichaceae</taxon>
        <taxon>Amedibacillus</taxon>
    </lineage>
</organism>
<dbReference type="PANTHER" id="PTHR38445">
    <property type="entry name" value="HTH-TYPE TRANSCRIPTIONAL REPRESSOR YTRA"/>
    <property type="match status" value="1"/>
</dbReference>
<dbReference type="RefSeq" id="WP_233509573.1">
    <property type="nucleotide sequence ID" value="NZ_JAKVPQ010000007.1"/>
</dbReference>
<dbReference type="SMART" id="SM00345">
    <property type="entry name" value="HTH_GNTR"/>
    <property type="match status" value="1"/>
</dbReference>
<reference evidence="5 6" key="1">
    <citation type="submission" date="2022-02" db="EMBL/GenBank/DDBJ databases">
        <title>Genome of Erysipelotrichaceae sp. nov. NSJ-176 isolated from human feces.</title>
        <authorList>
            <person name="Abdugheni R."/>
        </authorList>
    </citation>
    <scope>NUCLEOTIDE SEQUENCE [LARGE SCALE GENOMIC DNA]</scope>
    <source>
        <strain evidence="5 6">NSJ-176</strain>
    </source>
</reference>
<evidence type="ECO:0000259" key="4">
    <source>
        <dbReference type="PROSITE" id="PS50949"/>
    </source>
</evidence>
<evidence type="ECO:0000313" key="5">
    <source>
        <dbReference type="EMBL" id="MCH4285425.1"/>
    </source>
</evidence>
<dbReference type="InterPro" id="IPR036388">
    <property type="entry name" value="WH-like_DNA-bd_sf"/>
</dbReference>
<keyword evidence="2" id="KW-0238">DNA-binding</keyword>
<gene>
    <name evidence="5" type="ORF">LQE99_09825</name>
</gene>
<dbReference type="Proteomes" id="UP001202402">
    <property type="component" value="Unassembled WGS sequence"/>
</dbReference>
<evidence type="ECO:0000256" key="2">
    <source>
        <dbReference type="ARBA" id="ARBA00023125"/>
    </source>
</evidence>
<feature type="domain" description="HTH gntR-type" evidence="4">
    <location>
        <begin position="14"/>
        <end position="83"/>
    </location>
</feature>
<keyword evidence="1" id="KW-0805">Transcription regulation</keyword>
<dbReference type="SUPFAM" id="SSF46785">
    <property type="entry name" value="Winged helix' DNA-binding domain"/>
    <property type="match status" value="1"/>
</dbReference>
<name>A0ABS9R6Z9_9FIRM</name>